<reference evidence="1 2" key="1">
    <citation type="submission" date="2020-11" db="EMBL/GenBank/DDBJ databases">
        <title>Fusibacter basophilias sp. nov.</title>
        <authorList>
            <person name="Qiu D."/>
        </authorList>
    </citation>
    <scope>NUCLEOTIDE SEQUENCE [LARGE SCALE GENOMIC DNA]</scope>
    <source>
        <strain evidence="1 2">Q10-2</strain>
    </source>
</reference>
<dbReference type="RefSeq" id="WP_194702531.1">
    <property type="nucleotide sequence ID" value="NZ_JADKNH010000008.1"/>
</dbReference>
<proteinExistence type="predicted"/>
<organism evidence="1 2">
    <name type="scientific">Fusibacter ferrireducens</name>
    <dbReference type="NCBI Taxonomy" id="2785058"/>
    <lineage>
        <taxon>Bacteria</taxon>
        <taxon>Bacillati</taxon>
        <taxon>Bacillota</taxon>
        <taxon>Clostridia</taxon>
        <taxon>Eubacteriales</taxon>
        <taxon>Eubacteriales Family XII. Incertae Sedis</taxon>
        <taxon>Fusibacter</taxon>
    </lineage>
</organism>
<dbReference type="Proteomes" id="UP000614200">
    <property type="component" value="Unassembled WGS sequence"/>
</dbReference>
<keyword evidence="2" id="KW-1185">Reference proteome</keyword>
<comment type="caution">
    <text evidence="1">The sequence shown here is derived from an EMBL/GenBank/DDBJ whole genome shotgun (WGS) entry which is preliminary data.</text>
</comment>
<protein>
    <submittedName>
        <fullName evidence="1">Uncharacterized protein</fullName>
    </submittedName>
</protein>
<dbReference type="EMBL" id="JADKNH010000008">
    <property type="protein sequence ID" value="MBF4694297.1"/>
    <property type="molecule type" value="Genomic_DNA"/>
</dbReference>
<name>A0ABR9ZV07_9FIRM</name>
<sequence length="100" mass="11407">MIQIIEKKPYSAPTIIEFEAKCITDLERTFETNYTQQRISADLYLLAKTDEDYEETNLILGDQVISGTVYVVKGTPSELTSVTTEDLVTFKSLARFIEFN</sequence>
<accession>A0ABR9ZV07</accession>
<evidence type="ECO:0000313" key="1">
    <source>
        <dbReference type="EMBL" id="MBF4694297.1"/>
    </source>
</evidence>
<evidence type="ECO:0000313" key="2">
    <source>
        <dbReference type="Proteomes" id="UP000614200"/>
    </source>
</evidence>
<gene>
    <name evidence="1" type="ORF">ISU02_14340</name>
</gene>